<reference evidence="5 6" key="1">
    <citation type="submission" date="2018-06" db="EMBL/GenBank/DDBJ databases">
        <title>Genomic Encyclopedia of Type Strains, Phase IV (KMG-IV): sequencing the most valuable type-strain genomes for metagenomic binning, comparative biology and taxonomic classification.</title>
        <authorList>
            <person name="Goeker M."/>
        </authorList>
    </citation>
    <scope>NUCLEOTIDE SEQUENCE [LARGE SCALE GENOMIC DNA]</scope>
    <source>
        <strain evidence="5 6">DSM 22112</strain>
    </source>
</reference>
<dbReference type="SMART" id="SM00422">
    <property type="entry name" value="HTH_MERR"/>
    <property type="match status" value="1"/>
</dbReference>
<proteinExistence type="predicted"/>
<dbReference type="PANTHER" id="PTHR30204:SF94">
    <property type="entry name" value="HEAVY METAL-DEPENDENT TRANSCRIPTIONAL REGULATOR HI_0293-RELATED"/>
    <property type="match status" value="1"/>
</dbReference>
<protein>
    <submittedName>
        <fullName evidence="5">DNA-binding transcriptional MerR regulator</fullName>
    </submittedName>
</protein>
<evidence type="ECO:0000256" key="3">
    <source>
        <dbReference type="ARBA" id="ARBA00023163"/>
    </source>
</evidence>
<comment type="caution">
    <text evidence="5">The sequence shown here is derived from an EMBL/GenBank/DDBJ whole genome shotgun (WGS) entry which is preliminary data.</text>
</comment>
<dbReference type="GO" id="GO:0003677">
    <property type="term" value="F:DNA binding"/>
    <property type="evidence" value="ECO:0007669"/>
    <property type="project" value="UniProtKB-KW"/>
</dbReference>
<evidence type="ECO:0000259" key="4">
    <source>
        <dbReference type="PROSITE" id="PS50937"/>
    </source>
</evidence>
<keyword evidence="6" id="KW-1185">Reference proteome</keyword>
<keyword evidence="2 5" id="KW-0238">DNA-binding</keyword>
<sequence>MLINEVTQITGLTKKAIEYYIERKLIFPSISENGYRDFADSQVEQLNKIFVLRKLGISTEDIKQLLEDESRKNFQDIIIKKELDIQREQGKKSILDKLASGKGYSEISAELQMIENSKTITEKLLDAFPGYYGRFVCLHFARFLNEPIKTNSQQLAYKKVISFLDNAPSLKLPEDLQEYLIDNTKDISTLQITEMIENTKKSIENPDEFLSNNKEMLEQYLAYKQSDAYKKSPARKIILLMKEFNRASGYNDIFIPALKELSPSYAEYYKQLEIANEKLLAQYPDIKELSD</sequence>
<keyword evidence="3" id="KW-0804">Transcription</keyword>
<dbReference type="CDD" id="cd00592">
    <property type="entry name" value="HTH_MerR-like"/>
    <property type="match status" value="1"/>
</dbReference>
<evidence type="ECO:0000256" key="1">
    <source>
        <dbReference type="ARBA" id="ARBA00023015"/>
    </source>
</evidence>
<keyword evidence="1" id="KW-0805">Transcription regulation</keyword>
<dbReference type="RefSeq" id="WP_113921233.1">
    <property type="nucleotide sequence ID" value="NZ_QNRX01000015.1"/>
</dbReference>
<dbReference type="EMBL" id="QNRX01000015">
    <property type="protein sequence ID" value="RBP61017.1"/>
    <property type="molecule type" value="Genomic_DNA"/>
</dbReference>
<feature type="domain" description="HTH merR-type" evidence="4">
    <location>
        <begin position="1"/>
        <end position="68"/>
    </location>
</feature>
<name>A0A366I1E6_9FIRM</name>
<dbReference type="GO" id="GO:0003700">
    <property type="term" value="F:DNA-binding transcription factor activity"/>
    <property type="evidence" value="ECO:0007669"/>
    <property type="project" value="InterPro"/>
</dbReference>
<dbReference type="InterPro" id="IPR009061">
    <property type="entry name" value="DNA-bd_dom_put_sf"/>
</dbReference>
<dbReference type="InterPro" id="IPR000551">
    <property type="entry name" value="MerR-type_HTH_dom"/>
</dbReference>
<dbReference type="AlphaFoldDB" id="A0A366I1E6"/>
<dbReference type="Proteomes" id="UP000253490">
    <property type="component" value="Unassembled WGS sequence"/>
</dbReference>
<organism evidence="5 6">
    <name type="scientific">Alkalibaculum bacchi</name>
    <dbReference type="NCBI Taxonomy" id="645887"/>
    <lineage>
        <taxon>Bacteria</taxon>
        <taxon>Bacillati</taxon>
        <taxon>Bacillota</taxon>
        <taxon>Clostridia</taxon>
        <taxon>Eubacteriales</taxon>
        <taxon>Eubacteriaceae</taxon>
        <taxon>Alkalibaculum</taxon>
    </lineage>
</organism>
<evidence type="ECO:0000313" key="5">
    <source>
        <dbReference type="EMBL" id="RBP61017.1"/>
    </source>
</evidence>
<dbReference type="SUPFAM" id="SSF46955">
    <property type="entry name" value="Putative DNA-binding domain"/>
    <property type="match status" value="1"/>
</dbReference>
<dbReference type="InterPro" id="IPR047057">
    <property type="entry name" value="MerR_fam"/>
</dbReference>
<dbReference type="PANTHER" id="PTHR30204">
    <property type="entry name" value="REDOX-CYCLING DRUG-SENSING TRANSCRIPTIONAL ACTIVATOR SOXR"/>
    <property type="match status" value="1"/>
</dbReference>
<evidence type="ECO:0000313" key="6">
    <source>
        <dbReference type="Proteomes" id="UP000253490"/>
    </source>
</evidence>
<dbReference type="Pfam" id="PF13411">
    <property type="entry name" value="MerR_1"/>
    <property type="match status" value="1"/>
</dbReference>
<evidence type="ECO:0000256" key="2">
    <source>
        <dbReference type="ARBA" id="ARBA00023125"/>
    </source>
</evidence>
<dbReference type="PROSITE" id="PS50937">
    <property type="entry name" value="HTH_MERR_2"/>
    <property type="match status" value="1"/>
</dbReference>
<dbReference type="OrthoDB" id="1770985at2"/>
<gene>
    <name evidence="5" type="ORF">DES36_11515</name>
</gene>
<dbReference type="Gene3D" id="1.10.1660.10">
    <property type="match status" value="1"/>
</dbReference>
<accession>A0A366I1E6</accession>